<organism evidence="5">
    <name type="scientific">freshwater metagenome</name>
    <dbReference type="NCBI Taxonomy" id="449393"/>
    <lineage>
        <taxon>unclassified sequences</taxon>
        <taxon>metagenomes</taxon>
        <taxon>ecological metagenomes</taxon>
    </lineage>
</organism>
<dbReference type="PANTHER" id="PTHR43201">
    <property type="entry name" value="ACYL-COA SYNTHETASE"/>
    <property type="match status" value="1"/>
</dbReference>
<reference evidence="5" key="1">
    <citation type="submission" date="2020-05" db="EMBL/GenBank/DDBJ databases">
        <authorList>
            <person name="Chiriac C."/>
            <person name="Salcher M."/>
            <person name="Ghai R."/>
            <person name="Kavagutti S V."/>
        </authorList>
    </citation>
    <scope>NUCLEOTIDE SEQUENCE</scope>
</reference>
<dbReference type="Gene3D" id="3.30.300.30">
    <property type="match status" value="1"/>
</dbReference>
<dbReference type="InterPro" id="IPR025110">
    <property type="entry name" value="AMP-bd_C"/>
</dbReference>
<proteinExistence type="inferred from homology"/>
<name>A0A6J6W5C3_9ZZZZ</name>
<dbReference type="GO" id="GO:0031956">
    <property type="term" value="F:medium-chain fatty acid-CoA ligase activity"/>
    <property type="evidence" value="ECO:0007669"/>
    <property type="project" value="TreeGrafter"/>
</dbReference>
<dbReference type="InterPro" id="IPR000873">
    <property type="entry name" value="AMP-dep_synth/lig_dom"/>
</dbReference>
<accession>A0A6J6W5C3</accession>
<comment type="similarity">
    <text evidence="1">Belongs to the ATP-dependent AMP-binding enzyme family.</text>
</comment>
<dbReference type="AlphaFoldDB" id="A0A6J6W5C3"/>
<keyword evidence="2" id="KW-0436">Ligase</keyword>
<evidence type="ECO:0000256" key="2">
    <source>
        <dbReference type="ARBA" id="ARBA00022598"/>
    </source>
</evidence>
<evidence type="ECO:0000259" key="3">
    <source>
        <dbReference type="Pfam" id="PF00501"/>
    </source>
</evidence>
<evidence type="ECO:0000256" key="1">
    <source>
        <dbReference type="ARBA" id="ARBA00006432"/>
    </source>
</evidence>
<protein>
    <submittedName>
        <fullName evidence="5">Unannotated protein</fullName>
    </submittedName>
</protein>
<gene>
    <name evidence="5" type="ORF">UFOPK2880_01237</name>
</gene>
<dbReference type="Gene3D" id="3.40.50.12780">
    <property type="entry name" value="N-terminal domain of ligase-like"/>
    <property type="match status" value="1"/>
</dbReference>
<dbReference type="EMBL" id="CAEZZP010000082">
    <property type="protein sequence ID" value="CAB4777927.1"/>
    <property type="molecule type" value="Genomic_DNA"/>
</dbReference>
<evidence type="ECO:0000259" key="4">
    <source>
        <dbReference type="Pfam" id="PF13193"/>
    </source>
</evidence>
<dbReference type="PANTHER" id="PTHR43201:SF5">
    <property type="entry name" value="MEDIUM-CHAIN ACYL-COA LIGASE ACSF2, MITOCHONDRIAL"/>
    <property type="match status" value="1"/>
</dbReference>
<sequence length="250" mass="27185">MKNEFSGASLTTVWHGAAPCPPAVKRGLIDWWGPKITEYYGSTEGSIISTVSSTEWLAKGGSVGKPLDSVEVIVVNDESQRVAQGQEGTLYFKNKMGNDFSYHNDEAKTRDSHLEPGVFTTGDVGYIDSDGYLWLSDRKIDMIISGGVNIYPAEIEGVISAHPAVEDVAVIGVPDEDFGESVKALVQVAEGVTASPEIAQAIIAHCRELLAGYKAPRSVDFVQHIPRTGTGKIQKQPLRAPYWEGHQRRI</sequence>
<evidence type="ECO:0000313" key="5">
    <source>
        <dbReference type="EMBL" id="CAB4777927.1"/>
    </source>
</evidence>
<dbReference type="FunFam" id="3.30.300.30:FF:000008">
    <property type="entry name" value="2,3-dihydroxybenzoate-AMP ligase"/>
    <property type="match status" value="1"/>
</dbReference>
<dbReference type="InterPro" id="IPR045851">
    <property type="entry name" value="AMP-bd_C_sf"/>
</dbReference>
<dbReference type="GO" id="GO:0006631">
    <property type="term" value="P:fatty acid metabolic process"/>
    <property type="evidence" value="ECO:0007669"/>
    <property type="project" value="TreeGrafter"/>
</dbReference>
<dbReference type="SUPFAM" id="SSF56801">
    <property type="entry name" value="Acetyl-CoA synthetase-like"/>
    <property type="match status" value="1"/>
</dbReference>
<dbReference type="Pfam" id="PF00501">
    <property type="entry name" value="AMP-binding"/>
    <property type="match status" value="1"/>
</dbReference>
<dbReference type="InterPro" id="IPR042099">
    <property type="entry name" value="ANL_N_sf"/>
</dbReference>
<feature type="domain" description="AMP-binding enzyme C-terminal" evidence="4">
    <location>
        <begin position="154"/>
        <end position="232"/>
    </location>
</feature>
<dbReference type="Pfam" id="PF13193">
    <property type="entry name" value="AMP-binding_C"/>
    <property type="match status" value="1"/>
</dbReference>
<feature type="domain" description="AMP-dependent synthetase/ligase" evidence="3">
    <location>
        <begin position="8"/>
        <end position="94"/>
    </location>
</feature>